<dbReference type="EMBL" id="JARMAB010000038">
    <property type="protein sequence ID" value="MED1205599.1"/>
    <property type="molecule type" value="Genomic_DNA"/>
</dbReference>
<keyword evidence="1" id="KW-0812">Transmembrane</keyword>
<feature type="transmembrane region" description="Helical" evidence="1">
    <location>
        <begin position="197"/>
        <end position="216"/>
    </location>
</feature>
<dbReference type="InterPro" id="IPR046084">
    <property type="entry name" value="TrbL_4"/>
</dbReference>
<keyword evidence="3" id="KW-1185">Reference proteome</keyword>
<keyword evidence="1" id="KW-0472">Membrane</keyword>
<proteinExistence type="predicted"/>
<feature type="transmembrane region" description="Helical" evidence="1">
    <location>
        <begin position="137"/>
        <end position="159"/>
    </location>
</feature>
<gene>
    <name evidence="2" type="ORF">P4T90_21425</name>
</gene>
<organism evidence="2 3">
    <name type="scientific">Heyndrickxia acidicola</name>
    <dbReference type="NCBI Taxonomy" id="209389"/>
    <lineage>
        <taxon>Bacteria</taxon>
        <taxon>Bacillati</taxon>
        <taxon>Bacillota</taxon>
        <taxon>Bacilli</taxon>
        <taxon>Bacillales</taxon>
        <taxon>Bacillaceae</taxon>
        <taxon>Heyndrickxia</taxon>
    </lineage>
</organism>
<evidence type="ECO:0000256" key="1">
    <source>
        <dbReference type="SAM" id="Phobius"/>
    </source>
</evidence>
<feature type="transmembrane region" description="Helical" evidence="1">
    <location>
        <begin position="49"/>
        <end position="67"/>
    </location>
</feature>
<dbReference type="Proteomes" id="UP001341444">
    <property type="component" value="Unassembled WGS sequence"/>
</dbReference>
<evidence type="ECO:0000313" key="3">
    <source>
        <dbReference type="Proteomes" id="UP001341444"/>
    </source>
</evidence>
<dbReference type="RefSeq" id="WP_066270874.1">
    <property type="nucleotide sequence ID" value="NZ_JARMAB010000038.1"/>
</dbReference>
<protein>
    <submittedName>
        <fullName evidence="2">Uncharacterized protein</fullName>
    </submittedName>
</protein>
<reference evidence="2 3" key="1">
    <citation type="submission" date="2023-03" db="EMBL/GenBank/DDBJ databases">
        <title>Bacillus Genome Sequencing.</title>
        <authorList>
            <person name="Dunlap C."/>
        </authorList>
    </citation>
    <scope>NUCLEOTIDE SEQUENCE [LARGE SCALE GENOMIC DNA]</scope>
    <source>
        <strain evidence="2 3">B-23453</strain>
    </source>
</reference>
<accession>A0ABU6MM74</accession>
<feature type="transmembrane region" description="Helical" evidence="1">
    <location>
        <begin position="166"/>
        <end position="185"/>
    </location>
</feature>
<comment type="caution">
    <text evidence="2">The sequence shown here is derived from an EMBL/GenBank/DDBJ whole genome shotgun (WGS) entry which is preliminary data.</text>
</comment>
<evidence type="ECO:0000313" key="2">
    <source>
        <dbReference type="EMBL" id="MED1205599.1"/>
    </source>
</evidence>
<name>A0ABU6MM74_9BACI</name>
<keyword evidence="1" id="KW-1133">Transmembrane helix</keyword>
<sequence>MGIFKSPIEYLQDLIHTLVHDFANVAFNWLGIFMLKPTNFEKYHSIGTVYNFVFSLSTSLCIVFVAWSLIRIMLNHAAGVESRSIPEVLAKTIFAFVLSAAAPWLLKEVLLRLNNAIVQYFLDQGLTTTALEKFTDIGGVSITICLMALIIVILFLLLGLQYIQRLGEYIIILVTSPLAAFSLITENFEIWSVWWREAISVIFSQAFQVALLWCILNLLTDTHKLQDYLFAIGLMVVVLKGPRMIRQFLYSTGTGKTAVGLAGGASKMTMYKYAASKMVSK</sequence>
<dbReference type="Pfam" id="PF19597">
    <property type="entry name" value="TrbL_4"/>
    <property type="match status" value="1"/>
</dbReference>